<evidence type="ECO:0000256" key="1">
    <source>
        <dbReference type="ARBA" id="ARBA00007494"/>
    </source>
</evidence>
<gene>
    <name evidence="7" type="ORF">UFOPK2806_00263</name>
    <name evidence="8" type="ORF">UFOPK4306_00643</name>
</gene>
<dbReference type="InterPro" id="IPR018314">
    <property type="entry name" value="RsmB/NOL1/NOP2-like_CS"/>
</dbReference>
<dbReference type="GO" id="GO:0006355">
    <property type="term" value="P:regulation of DNA-templated transcription"/>
    <property type="evidence" value="ECO:0007669"/>
    <property type="project" value="InterPro"/>
</dbReference>
<dbReference type="SUPFAM" id="SSF53335">
    <property type="entry name" value="S-adenosyl-L-methionine-dependent methyltransferases"/>
    <property type="match status" value="1"/>
</dbReference>
<evidence type="ECO:0000256" key="2">
    <source>
        <dbReference type="ARBA" id="ARBA00022603"/>
    </source>
</evidence>
<evidence type="ECO:0000259" key="6">
    <source>
        <dbReference type="PROSITE" id="PS51686"/>
    </source>
</evidence>
<reference evidence="7" key="1">
    <citation type="submission" date="2020-05" db="EMBL/GenBank/DDBJ databases">
        <authorList>
            <person name="Chiriac C."/>
            <person name="Salcher M."/>
            <person name="Ghai R."/>
            <person name="Kavagutti S V."/>
        </authorList>
    </citation>
    <scope>NUCLEOTIDE SEQUENCE</scope>
</reference>
<dbReference type="Gene3D" id="1.10.940.10">
    <property type="entry name" value="NusB-like"/>
    <property type="match status" value="1"/>
</dbReference>
<dbReference type="PROSITE" id="PS51686">
    <property type="entry name" value="SAM_MT_RSMB_NOP"/>
    <property type="match status" value="1"/>
</dbReference>
<organism evidence="7">
    <name type="scientific">freshwater metagenome</name>
    <dbReference type="NCBI Taxonomy" id="449393"/>
    <lineage>
        <taxon>unclassified sequences</taxon>
        <taxon>metagenomes</taxon>
        <taxon>ecological metagenomes</taxon>
    </lineage>
</organism>
<proteinExistence type="inferred from homology"/>
<keyword evidence="4" id="KW-0949">S-adenosyl-L-methionine</keyword>
<dbReference type="Gene3D" id="3.40.50.150">
    <property type="entry name" value="Vaccinia Virus protein VP39"/>
    <property type="match status" value="1"/>
</dbReference>
<dbReference type="InterPro" id="IPR029063">
    <property type="entry name" value="SAM-dependent_MTases_sf"/>
</dbReference>
<evidence type="ECO:0000256" key="3">
    <source>
        <dbReference type="ARBA" id="ARBA00022679"/>
    </source>
</evidence>
<dbReference type="SUPFAM" id="SSF48013">
    <property type="entry name" value="NusB-like"/>
    <property type="match status" value="1"/>
</dbReference>
<dbReference type="InterPro" id="IPR049560">
    <property type="entry name" value="MeTrfase_RsmB-F_NOP2_cat"/>
</dbReference>
<keyword evidence="2" id="KW-0489">Methyltransferase</keyword>
<dbReference type="Pfam" id="PF01189">
    <property type="entry name" value="Methyltr_RsmB-F"/>
    <property type="match status" value="1"/>
</dbReference>
<dbReference type="InterPro" id="IPR006027">
    <property type="entry name" value="NusB_RsmB_TIM44"/>
</dbReference>
<dbReference type="GO" id="GO:0008173">
    <property type="term" value="F:RNA methyltransferase activity"/>
    <property type="evidence" value="ECO:0007669"/>
    <property type="project" value="InterPro"/>
</dbReference>
<evidence type="ECO:0000256" key="4">
    <source>
        <dbReference type="ARBA" id="ARBA00022691"/>
    </source>
</evidence>
<name>A0A6J6SXI7_9ZZZZ</name>
<dbReference type="PANTHER" id="PTHR22807">
    <property type="entry name" value="NOP2 YEAST -RELATED NOL1/NOP2/FMU SUN DOMAIN-CONTAINING"/>
    <property type="match status" value="1"/>
</dbReference>
<evidence type="ECO:0000313" key="7">
    <source>
        <dbReference type="EMBL" id="CAB4739403.1"/>
    </source>
</evidence>
<keyword evidence="3" id="KW-0808">Transferase</keyword>
<dbReference type="PANTHER" id="PTHR22807:SF53">
    <property type="entry name" value="RIBOSOMAL RNA SMALL SUBUNIT METHYLTRANSFERASE B-RELATED"/>
    <property type="match status" value="1"/>
</dbReference>
<accession>A0A6J6SXI7</accession>
<dbReference type="CDD" id="cd02440">
    <property type="entry name" value="AdoMet_MTases"/>
    <property type="match status" value="1"/>
</dbReference>
<dbReference type="PRINTS" id="PR02008">
    <property type="entry name" value="RCMTFAMILY"/>
</dbReference>
<dbReference type="InterPro" id="IPR023267">
    <property type="entry name" value="RCMT"/>
</dbReference>
<sequence>MSCLVTETAREVAYRALCRIEHEGAYANLLLPTMLGESTLHDRDRRFVTELVYGCTRMRRACDVSVNRFVVKDPDPEIRTILRLGAYQLMYAGVAAHAAVGETVELAPKPVRGFINAVLRKVAANPMPHWPGPAAELSYPDWVLERLTEELGETDALAALVRMNEAPSVTMREDGYTQDLSSQWVSALVGATAGERVLDVCSAPGGKATAMASSGAFIVAGEVQAHRARLVVSNARRLGLTLAVVGADGCEPPFREESFDRVLIDAPCSGLGALRRRPDARWNIEPSDIDDLVTLQHGIIAASAPLVRVGGTLVYSVCTLTAAESIGHPMPLGFEAIEAPGEPWQPYGDGGRVLPQTHDTDGMVIRRWRRISP</sequence>
<dbReference type="EMBL" id="CAFBQP010000018">
    <property type="protein sequence ID" value="CAB5056984.1"/>
    <property type="molecule type" value="Genomic_DNA"/>
</dbReference>
<dbReference type="Pfam" id="PF01029">
    <property type="entry name" value="NusB"/>
    <property type="match status" value="1"/>
</dbReference>
<evidence type="ECO:0000256" key="5">
    <source>
        <dbReference type="ARBA" id="ARBA00022884"/>
    </source>
</evidence>
<dbReference type="GO" id="GO:0003723">
    <property type="term" value="F:RNA binding"/>
    <property type="evidence" value="ECO:0007669"/>
    <property type="project" value="UniProtKB-KW"/>
</dbReference>
<evidence type="ECO:0000313" key="8">
    <source>
        <dbReference type="EMBL" id="CAB5056984.1"/>
    </source>
</evidence>
<protein>
    <submittedName>
        <fullName evidence="7">Unannotated protein</fullName>
    </submittedName>
</protein>
<dbReference type="EMBL" id="CAEZYY010000002">
    <property type="protein sequence ID" value="CAB4739403.1"/>
    <property type="molecule type" value="Genomic_DNA"/>
</dbReference>
<comment type="similarity">
    <text evidence="1">Belongs to the class I-like SAM-binding methyltransferase superfamily. RsmB/NOP family.</text>
</comment>
<keyword evidence="5" id="KW-0694">RNA-binding</keyword>
<dbReference type="GO" id="GO:0001510">
    <property type="term" value="P:RNA methylation"/>
    <property type="evidence" value="ECO:0007669"/>
    <property type="project" value="InterPro"/>
</dbReference>
<dbReference type="AlphaFoldDB" id="A0A6J6SXI7"/>
<feature type="domain" description="SAM-dependent MTase RsmB/NOP-type" evidence="6">
    <location>
        <begin position="176"/>
        <end position="371"/>
    </location>
</feature>
<dbReference type="InterPro" id="IPR001678">
    <property type="entry name" value="MeTrfase_RsmB-F_NOP2_dom"/>
</dbReference>
<dbReference type="InterPro" id="IPR035926">
    <property type="entry name" value="NusB-like_sf"/>
</dbReference>
<dbReference type="PROSITE" id="PS01153">
    <property type="entry name" value="NOL1_NOP2_SUN"/>
    <property type="match status" value="1"/>
</dbReference>